<evidence type="ECO:0000313" key="1">
    <source>
        <dbReference type="EMBL" id="ABQ79693.1"/>
    </source>
</evidence>
<proteinExistence type="predicted"/>
<reference evidence="1" key="1">
    <citation type="submission" date="2007-05" db="EMBL/GenBank/DDBJ databases">
        <title>Complete sequence of Pseudomonas putida F1.</title>
        <authorList>
            <consortium name="US DOE Joint Genome Institute"/>
            <person name="Copeland A."/>
            <person name="Lucas S."/>
            <person name="Lapidus A."/>
            <person name="Barry K."/>
            <person name="Detter J.C."/>
            <person name="Glavina del Rio T."/>
            <person name="Hammon N."/>
            <person name="Israni S."/>
            <person name="Dalin E."/>
            <person name="Tice H."/>
            <person name="Pitluck S."/>
            <person name="Chain P."/>
            <person name="Malfatti S."/>
            <person name="Shin M."/>
            <person name="Vergez L."/>
            <person name="Schmutz J."/>
            <person name="Larimer F."/>
            <person name="Land M."/>
            <person name="Hauser L."/>
            <person name="Kyrpides N."/>
            <person name="Lykidis A."/>
            <person name="Parales R."/>
            <person name="Richardson P."/>
        </authorList>
    </citation>
    <scope>NUCLEOTIDE SEQUENCE [LARGE SCALE GENOMIC DNA]</scope>
    <source>
        <strain evidence="1">F1</strain>
    </source>
</reference>
<name>A5W6D3_PSEP1</name>
<dbReference type="EMBL" id="CP000712">
    <property type="protein sequence ID" value="ABQ79693.1"/>
    <property type="molecule type" value="Genomic_DNA"/>
</dbReference>
<sequence>MKARFRGLVKNTAQRTTLFALSDLWMGRR</sequence>
<dbReference type="HOGENOM" id="CLU_049873_13_2_6"/>
<dbReference type="AlphaFoldDB" id="A5W6D3"/>
<organism evidence="1">
    <name type="scientific">Pseudomonas putida (strain ATCC 700007 / DSM 6899 / JCM 31910 / BCRC 17059 / LMG 24140 / F1)</name>
    <dbReference type="NCBI Taxonomy" id="351746"/>
    <lineage>
        <taxon>Bacteria</taxon>
        <taxon>Pseudomonadati</taxon>
        <taxon>Pseudomonadota</taxon>
        <taxon>Gammaproteobacteria</taxon>
        <taxon>Pseudomonadales</taxon>
        <taxon>Pseudomonadaceae</taxon>
        <taxon>Pseudomonas</taxon>
    </lineage>
</organism>
<gene>
    <name evidence="1" type="ordered locus">Pput_3568</name>
</gene>
<accession>A5W6D3</accession>
<dbReference type="KEGG" id="ppf:Pput_3568"/>
<protein>
    <submittedName>
        <fullName evidence="1">Uncharacterized protein</fullName>
    </submittedName>
</protein>